<protein>
    <submittedName>
        <fullName evidence="2">Uncharacterized protein</fullName>
    </submittedName>
</protein>
<sequence>MAHLGKSWAGRAFGTNTGNLAISFSKDEEELEGVVRFQDEQYGIIIYNVTGTFKDGIHLTGKTETVIEGVVFGDLTVDAVLTTEGSLKGEWTTTLGSGGPFIAHPHGGTKALNAPTSDVEIEQFYTRNHILGALNLDRTSVQSLIEMVKRDFNAGGRLIITYRNGGAEVTKFGSDFEAAIDGLGELSYLKLFIQEPDEFGVNKMVMVELVEHGLNKIVVQGVREVWVEGKARVLLDELDKRKRNLVTNFKKHGVTITQLAFFAMLVVIVDIQSFWSRAGFIAVFLITIRIIDWLHSSYIPNATIRMNPGKQSLFSKYGVSVVSWLATILGALINSYLAYLLIPS</sequence>
<feature type="transmembrane region" description="Helical" evidence="1">
    <location>
        <begin position="274"/>
        <end position="296"/>
    </location>
</feature>
<gene>
    <name evidence="2" type="ORF">NCTC7357_05014</name>
</gene>
<dbReference type="Proteomes" id="UP000277437">
    <property type="component" value="Chromosome"/>
</dbReference>
<keyword evidence="1" id="KW-1133">Transmembrane helix</keyword>
<keyword evidence="1" id="KW-0472">Membrane</keyword>
<keyword evidence="1" id="KW-0812">Transmembrane</keyword>
<name>A0AAX3G0Q8_9PSED</name>
<dbReference type="AlphaFoldDB" id="A0AAX3G0Q8"/>
<feature type="transmembrane region" description="Helical" evidence="1">
    <location>
        <begin position="249"/>
        <end position="268"/>
    </location>
</feature>
<evidence type="ECO:0000256" key="1">
    <source>
        <dbReference type="SAM" id="Phobius"/>
    </source>
</evidence>
<evidence type="ECO:0000313" key="2">
    <source>
        <dbReference type="EMBL" id="VEF76639.1"/>
    </source>
</evidence>
<proteinExistence type="predicted"/>
<evidence type="ECO:0000313" key="3">
    <source>
        <dbReference type="Proteomes" id="UP000277437"/>
    </source>
</evidence>
<accession>A0AAX3G0Q8</accession>
<feature type="transmembrane region" description="Helical" evidence="1">
    <location>
        <begin position="317"/>
        <end position="342"/>
    </location>
</feature>
<reference evidence="2 3" key="1">
    <citation type="submission" date="2018-12" db="EMBL/GenBank/DDBJ databases">
        <authorList>
            <consortium name="Pathogen Informatics"/>
        </authorList>
    </citation>
    <scope>NUCLEOTIDE SEQUENCE [LARGE SCALE GENOMIC DNA]</scope>
    <source>
        <strain evidence="2 3">NCTC7357</strain>
    </source>
</reference>
<dbReference type="EMBL" id="LR134334">
    <property type="protein sequence ID" value="VEF76639.1"/>
    <property type="molecule type" value="Genomic_DNA"/>
</dbReference>
<organism evidence="2 3">
    <name type="scientific">Pseudomonas chlororaphis</name>
    <dbReference type="NCBI Taxonomy" id="587753"/>
    <lineage>
        <taxon>Bacteria</taxon>
        <taxon>Pseudomonadati</taxon>
        <taxon>Pseudomonadota</taxon>
        <taxon>Gammaproteobacteria</taxon>
        <taxon>Pseudomonadales</taxon>
        <taxon>Pseudomonadaceae</taxon>
        <taxon>Pseudomonas</taxon>
    </lineage>
</organism>
<dbReference type="RefSeq" id="WP_124323605.1">
    <property type="nucleotide sequence ID" value="NZ_CP118137.1"/>
</dbReference>